<feature type="domain" description="PHP" evidence="9">
    <location>
        <begin position="5"/>
        <end position="209"/>
    </location>
</feature>
<dbReference type="Proteomes" id="UP000297776">
    <property type="component" value="Unassembled WGS sequence"/>
</dbReference>
<evidence type="ECO:0000256" key="1">
    <source>
        <dbReference type="ARBA" id="ARBA00004970"/>
    </source>
</evidence>
<keyword evidence="5 8" id="KW-0378">Hydrolase</keyword>
<dbReference type="GO" id="GO:0005737">
    <property type="term" value="C:cytoplasm"/>
    <property type="evidence" value="ECO:0007669"/>
    <property type="project" value="TreeGrafter"/>
</dbReference>
<dbReference type="GO" id="GO:0004401">
    <property type="term" value="F:histidinol-phosphatase activity"/>
    <property type="evidence" value="ECO:0007669"/>
    <property type="project" value="UniProtKB-UniRule"/>
</dbReference>
<evidence type="ECO:0000256" key="2">
    <source>
        <dbReference type="ARBA" id="ARBA00009152"/>
    </source>
</evidence>
<evidence type="ECO:0000313" key="11">
    <source>
        <dbReference type="Proteomes" id="UP000297776"/>
    </source>
</evidence>
<evidence type="ECO:0000313" key="10">
    <source>
        <dbReference type="EMBL" id="TFE00907.1"/>
    </source>
</evidence>
<proteinExistence type="inferred from homology"/>
<evidence type="ECO:0000256" key="5">
    <source>
        <dbReference type="ARBA" id="ARBA00022801"/>
    </source>
</evidence>
<comment type="pathway">
    <text evidence="1 8">Amino-acid biosynthesis; L-histidine biosynthesis; L-histidine from 5-phospho-alpha-D-ribose 1-diphosphate: step 8/9.</text>
</comment>
<dbReference type="InterPro" id="IPR004013">
    <property type="entry name" value="PHP_dom"/>
</dbReference>
<comment type="similarity">
    <text evidence="2 8">Belongs to the PHP hydrolase family. HisK subfamily.</text>
</comment>
<dbReference type="NCBIfam" id="NF005996">
    <property type="entry name" value="PRK08123.1"/>
    <property type="match status" value="1"/>
</dbReference>
<name>A0A4Y8LDX6_9BACL</name>
<evidence type="ECO:0000256" key="8">
    <source>
        <dbReference type="RuleBase" id="RU366003"/>
    </source>
</evidence>
<comment type="caution">
    <text evidence="10">The sequence shown here is derived from an EMBL/GenBank/DDBJ whole genome shotgun (WGS) entry which is preliminary data.</text>
</comment>
<gene>
    <name evidence="10" type="primary">hisJ</name>
    <name evidence="10" type="ORF">E2626_09545</name>
</gene>
<comment type="catalytic activity">
    <reaction evidence="7 8">
        <text>L-histidinol phosphate + H2O = L-histidinol + phosphate</text>
        <dbReference type="Rhea" id="RHEA:14465"/>
        <dbReference type="ChEBI" id="CHEBI:15377"/>
        <dbReference type="ChEBI" id="CHEBI:43474"/>
        <dbReference type="ChEBI" id="CHEBI:57699"/>
        <dbReference type="ChEBI" id="CHEBI:57980"/>
        <dbReference type="EC" id="3.1.3.15"/>
    </reaction>
</comment>
<dbReference type="AlphaFoldDB" id="A0A4Y8LDX6"/>
<sequence length="267" mass="30079">MIKRDGHIHTPYCPHGSKDSFSLYAEKAIESGLEEITFTEHAPLPEGFNDPVPEQDSGMKPADLEKYIQDLESVKKQYQKDLRIHTGLEIDYIEGFESQTIDFLNQYGFHLDDAILSVHFLKARGQYVCMDYSPESFEQLITLTGSTDLVHSLYYQTVLKSVQADLGPYKPKRIGHMTLAKKFQRLYPPLESHEDEIKQLLNAVKLHQLELDYNGAGTVKPHCQETYPTPAIASAAYKMGIDLVYGSDAHTADGLMQGTDQLIALNP</sequence>
<evidence type="ECO:0000256" key="6">
    <source>
        <dbReference type="ARBA" id="ARBA00023102"/>
    </source>
</evidence>
<organism evidence="10 11">
    <name type="scientific">Jeotgalibacillus salarius</name>
    <dbReference type="NCBI Taxonomy" id="546023"/>
    <lineage>
        <taxon>Bacteria</taxon>
        <taxon>Bacillati</taxon>
        <taxon>Bacillota</taxon>
        <taxon>Bacilli</taxon>
        <taxon>Bacillales</taxon>
        <taxon>Caryophanaceae</taxon>
        <taxon>Jeotgalibacillus</taxon>
    </lineage>
</organism>
<dbReference type="PANTHER" id="PTHR21039">
    <property type="entry name" value="HISTIDINOL PHOSPHATASE-RELATED"/>
    <property type="match status" value="1"/>
</dbReference>
<dbReference type="InterPro" id="IPR016195">
    <property type="entry name" value="Pol/histidinol_Pase-like"/>
</dbReference>
<dbReference type="UniPathway" id="UPA00031">
    <property type="reaction ID" value="UER00013"/>
</dbReference>
<dbReference type="CDD" id="cd12110">
    <property type="entry name" value="PHP_HisPPase_Hisj_like"/>
    <property type="match status" value="1"/>
</dbReference>
<keyword evidence="11" id="KW-1185">Reference proteome</keyword>
<evidence type="ECO:0000256" key="7">
    <source>
        <dbReference type="ARBA" id="ARBA00049158"/>
    </source>
</evidence>
<dbReference type="EC" id="3.1.3.15" evidence="3 8"/>
<dbReference type="NCBIfam" id="TIGR01856">
    <property type="entry name" value="hisJ_fam"/>
    <property type="match status" value="1"/>
</dbReference>
<keyword evidence="4 8" id="KW-0028">Amino-acid biosynthesis</keyword>
<reference evidence="10 11" key="1">
    <citation type="submission" date="2019-03" db="EMBL/GenBank/DDBJ databases">
        <authorList>
            <person name="Yang Y."/>
        </authorList>
    </citation>
    <scope>NUCLEOTIDE SEQUENCE [LARGE SCALE GENOMIC DNA]</scope>
    <source>
        <strain evidence="10 11">ASL-1</strain>
    </source>
</reference>
<evidence type="ECO:0000256" key="4">
    <source>
        <dbReference type="ARBA" id="ARBA00022605"/>
    </source>
</evidence>
<dbReference type="SUPFAM" id="SSF89550">
    <property type="entry name" value="PHP domain-like"/>
    <property type="match status" value="1"/>
</dbReference>
<dbReference type="OrthoDB" id="9775255at2"/>
<accession>A0A4Y8LDX6</accession>
<dbReference type="EMBL" id="SORX01000005">
    <property type="protein sequence ID" value="TFE00907.1"/>
    <property type="molecule type" value="Genomic_DNA"/>
</dbReference>
<evidence type="ECO:0000259" key="9">
    <source>
        <dbReference type="Pfam" id="PF02811"/>
    </source>
</evidence>
<dbReference type="InterPro" id="IPR010140">
    <property type="entry name" value="Histidinol_P_phosphatase_HisJ"/>
</dbReference>
<dbReference type="RefSeq" id="WP_134381535.1">
    <property type="nucleotide sequence ID" value="NZ_SORX01000005.1"/>
</dbReference>
<dbReference type="Gene3D" id="3.20.20.140">
    <property type="entry name" value="Metal-dependent hydrolases"/>
    <property type="match status" value="1"/>
</dbReference>
<dbReference type="GO" id="GO:0000105">
    <property type="term" value="P:L-histidine biosynthetic process"/>
    <property type="evidence" value="ECO:0007669"/>
    <property type="project" value="UniProtKB-UniRule"/>
</dbReference>
<protein>
    <recommendedName>
        <fullName evidence="3 8">Histidinol-phosphatase</fullName>
        <shortName evidence="8">HolPase</shortName>
        <ecNumber evidence="3 8">3.1.3.15</ecNumber>
    </recommendedName>
</protein>
<keyword evidence="6 8" id="KW-0368">Histidine biosynthesis</keyword>
<dbReference type="PANTHER" id="PTHR21039:SF0">
    <property type="entry name" value="HISTIDINOL-PHOSPHATASE"/>
    <property type="match status" value="1"/>
</dbReference>
<dbReference type="Pfam" id="PF02811">
    <property type="entry name" value="PHP"/>
    <property type="match status" value="1"/>
</dbReference>
<evidence type="ECO:0000256" key="3">
    <source>
        <dbReference type="ARBA" id="ARBA00013085"/>
    </source>
</evidence>